<dbReference type="SUPFAM" id="SSF54001">
    <property type="entry name" value="Cysteine proteinases"/>
    <property type="match status" value="1"/>
</dbReference>
<dbReference type="GO" id="GO:0009253">
    <property type="term" value="P:peptidoglycan catabolic process"/>
    <property type="evidence" value="ECO:0007669"/>
    <property type="project" value="InterPro"/>
</dbReference>
<evidence type="ECO:0000256" key="3">
    <source>
        <dbReference type="SAM" id="MobiDB-lite"/>
    </source>
</evidence>
<comment type="caution">
    <text evidence="6">The sequence shown here is derived from an EMBL/GenBank/DDBJ whole genome shotgun (WGS) entry which is preliminary data.</text>
</comment>
<evidence type="ECO:0000313" key="6">
    <source>
        <dbReference type="EMBL" id="PNZ67273.1"/>
    </source>
</evidence>
<dbReference type="SMART" id="SM00644">
    <property type="entry name" value="Ami_2"/>
    <property type="match status" value="1"/>
</dbReference>
<dbReference type="InterPro" id="IPR038765">
    <property type="entry name" value="Papain-like_cys_pep_sf"/>
</dbReference>
<dbReference type="PROSITE" id="PS51781">
    <property type="entry name" value="SH3B"/>
    <property type="match status" value="1"/>
</dbReference>
<evidence type="ECO:0000259" key="4">
    <source>
        <dbReference type="PROSITE" id="PS50911"/>
    </source>
</evidence>
<proteinExistence type="predicted"/>
<protein>
    <recommendedName>
        <fullName evidence="2">N-acetylmuramoyl-L-alanine amidase</fullName>
        <ecNumber evidence="2">3.5.1.28</ecNumber>
    </recommendedName>
</protein>
<dbReference type="Gene3D" id="2.30.30.40">
    <property type="entry name" value="SH3 Domains"/>
    <property type="match status" value="1"/>
</dbReference>
<feature type="domain" description="SH3b" evidence="5">
    <location>
        <begin position="394"/>
        <end position="462"/>
    </location>
</feature>
<evidence type="ECO:0000259" key="5">
    <source>
        <dbReference type="PROSITE" id="PS51781"/>
    </source>
</evidence>
<dbReference type="InterPro" id="IPR036505">
    <property type="entry name" value="Amidase/PGRP_sf"/>
</dbReference>
<dbReference type="GO" id="GO:0008745">
    <property type="term" value="F:N-acetylmuramoyl-L-alanine amidase activity"/>
    <property type="evidence" value="ECO:0007669"/>
    <property type="project" value="UniProtKB-EC"/>
</dbReference>
<accession>A0AAP8PNL4</accession>
<dbReference type="SUPFAM" id="SSF55846">
    <property type="entry name" value="N-acetylmuramoyl-L-alanine amidase-like"/>
    <property type="match status" value="1"/>
</dbReference>
<name>A0AAP8PNL4_9STAP</name>
<feature type="domain" description="Peptidase C51" evidence="4">
    <location>
        <begin position="7"/>
        <end position="144"/>
    </location>
</feature>
<dbReference type="InterPro" id="IPR003646">
    <property type="entry name" value="SH3-like_bac-type"/>
</dbReference>
<evidence type="ECO:0000256" key="2">
    <source>
        <dbReference type="ARBA" id="ARBA00011901"/>
    </source>
</evidence>
<dbReference type="Pfam" id="PF08460">
    <property type="entry name" value="SH3_5"/>
    <property type="match status" value="1"/>
</dbReference>
<comment type="catalytic activity">
    <reaction evidence="1">
        <text>Hydrolyzes the link between N-acetylmuramoyl residues and L-amino acid residues in certain cell-wall glycopeptides.</text>
        <dbReference type="EC" id="3.5.1.28"/>
    </reaction>
</comment>
<dbReference type="InterPro" id="IPR007921">
    <property type="entry name" value="CHAP_dom"/>
</dbReference>
<dbReference type="Pfam" id="PF01510">
    <property type="entry name" value="Amidase_2"/>
    <property type="match status" value="1"/>
</dbReference>
<evidence type="ECO:0000313" key="7">
    <source>
        <dbReference type="Proteomes" id="UP000242470"/>
    </source>
</evidence>
<reference evidence="6 7" key="1">
    <citation type="submission" date="2017-08" db="EMBL/GenBank/DDBJ databases">
        <title>Draft genome sequences of 64 type strains of genus Staph aureus.</title>
        <authorList>
            <person name="Cole K."/>
            <person name="Golubchik T."/>
            <person name="Russell J."/>
            <person name="Foster D."/>
            <person name="Llewelyn M."/>
            <person name="Wilson D."/>
            <person name="Crook D."/>
            <person name="Paul J."/>
        </authorList>
    </citation>
    <scope>NUCLEOTIDE SEQUENCE [LARGE SCALE GENOMIC DNA]</scope>
    <source>
        <strain evidence="6 7">NCTC 12101</strain>
    </source>
</reference>
<dbReference type="EC" id="3.5.1.28" evidence="2"/>
<evidence type="ECO:0000256" key="1">
    <source>
        <dbReference type="ARBA" id="ARBA00001561"/>
    </source>
</evidence>
<dbReference type="Gene3D" id="3.90.1720.10">
    <property type="entry name" value="endopeptidase domain like (from Nostoc punctiforme)"/>
    <property type="match status" value="1"/>
</dbReference>
<dbReference type="Proteomes" id="UP000242470">
    <property type="component" value="Unassembled WGS sequence"/>
</dbReference>
<dbReference type="CDD" id="cd06583">
    <property type="entry name" value="PGRP"/>
    <property type="match status" value="1"/>
</dbReference>
<dbReference type="Gene3D" id="3.40.80.10">
    <property type="entry name" value="Peptidoglycan recognition protein-like"/>
    <property type="match status" value="1"/>
</dbReference>
<dbReference type="Pfam" id="PF05257">
    <property type="entry name" value="CHAP"/>
    <property type="match status" value="1"/>
</dbReference>
<sequence length="477" mass="53610">MPAKLTKEEAKEFIKTLNGKMWDYDGAYGAQCFDLANVYWDKLFGHGLKGQGAKDIPNANNFKGEAHVYNNTASFKAKNGDLVVFNSNYGGGYGHVAIVVNGNSDGNLMQFKSLDQNWYGGGESMTEPAQYIVHNYDFPMWFIRPIFKKESETKKSTQSATKTTEKKKEAPKKKPIKLKYIEDEVTGYKLDKRGSKPKGVVLHNDAGSAGATADAYHKGLVNASQERLEQGIAHSYISGNTVWQALPEERIAWHTANSNGNKNYYGIEICQSIGASDKTFLKNEQAAFQEAARLLKKWGLKANRNTVRLHVEFTNTSCPHRSALLHTGHDPEKQGMLSKQQQKKLKDYFIKQIRAFMDGKVPTAKVVKGKSSSNTSSTIAGAWKRNNYGTYYMKEKARFTNGDQPIMVRTQGPFRSCPYAYDFTPGGYCDYDEVMLQDGHVWVGYNHNNKRYYLPIRTWDGVAPPNQGVGYLWGQIN</sequence>
<dbReference type="RefSeq" id="WP_059107689.1">
    <property type="nucleotide sequence ID" value="NZ_AP024589.1"/>
</dbReference>
<dbReference type="SMART" id="SM00287">
    <property type="entry name" value="SH3b"/>
    <property type="match status" value="1"/>
</dbReference>
<gene>
    <name evidence="6" type="ORF">CD158_06600</name>
</gene>
<dbReference type="EMBL" id="PPQW01000034">
    <property type="protein sequence ID" value="PNZ67273.1"/>
    <property type="molecule type" value="Genomic_DNA"/>
</dbReference>
<dbReference type="AlphaFoldDB" id="A0AAP8PNL4"/>
<dbReference type="GeneID" id="64981885"/>
<dbReference type="PROSITE" id="PS50911">
    <property type="entry name" value="CHAP"/>
    <property type="match status" value="1"/>
</dbReference>
<organism evidence="6 7">
    <name type="scientific">Staphylococcus auricularis</name>
    <dbReference type="NCBI Taxonomy" id="29379"/>
    <lineage>
        <taxon>Bacteria</taxon>
        <taxon>Bacillati</taxon>
        <taxon>Bacillota</taxon>
        <taxon>Bacilli</taxon>
        <taxon>Bacillales</taxon>
        <taxon>Staphylococcaceae</taxon>
        <taxon>Staphylococcus</taxon>
    </lineage>
</organism>
<feature type="region of interest" description="Disordered" evidence="3">
    <location>
        <begin position="153"/>
        <end position="173"/>
    </location>
</feature>
<dbReference type="InterPro" id="IPR002502">
    <property type="entry name" value="Amidase_domain"/>
</dbReference>